<evidence type="ECO:0000256" key="1">
    <source>
        <dbReference type="SAM" id="Phobius"/>
    </source>
</evidence>
<reference evidence="2 3" key="1">
    <citation type="journal article" date="2016" name="Fungal Biol.">
        <title>The genome of Xylona heveae provides a window into fungal endophytism.</title>
        <authorList>
            <person name="Gazis R."/>
            <person name="Kuo A."/>
            <person name="Riley R."/>
            <person name="LaButti K."/>
            <person name="Lipzen A."/>
            <person name="Lin J."/>
            <person name="Amirebrahimi M."/>
            <person name="Hesse C.N."/>
            <person name="Spatafora J.W."/>
            <person name="Henrissat B."/>
            <person name="Hainaut M."/>
            <person name="Grigoriev I.V."/>
            <person name="Hibbett D.S."/>
        </authorList>
    </citation>
    <scope>NUCLEOTIDE SEQUENCE [LARGE SCALE GENOMIC DNA]</scope>
    <source>
        <strain evidence="2 3">TC161</strain>
    </source>
</reference>
<dbReference type="RefSeq" id="XP_018188490.1">
    <property type="nucleotide sequence ID" value="XM_018329166.1"/>
</dbReference>
<keyword evidence="1" id="KW-1133">Transmembrane helix</keyword>
<keyword evidence="1" id="KW-0812">Transmembrane</keyword>
<organism evidence="2 3">
    <name type="scientific">Xylona heveae (strain CBS 132557 / TC161)</name>
    <dbReference type="NCBI Taxonomy" id="1328760"/>
    <lineage>
        <taxon>Eukaryota</taxon>
        <taxon>Fungi</taxon>
        <taxon>Dikarya</taxon>
        <taxon>Ascomycota</taxon>
        <taxon>Pezizomycotina</taxon>
        <taxon>Xylonomycetes</taxon>
        <taxon>Xylonales</taxon>
        <taxon>Xylonaceae</taxon>
        <taxon>Xylona</taxon>
    </lineage>
</organism>
<name>A0A165H3J9_XYLHT</name>
<evidence type="ECO:0000313" key="2">
    <source>
        <dbReference type="EMBL" id="KZF22935.1"/>
    </source>
</evidence>
<dbReference type="EMBL" id="KV407458">
    <property type="protein sequence ID" value="KZF22935.1"/>
    <property type="molecule type" value="Genomic_DNA"/>
</dbReference>
<dbReference type="Proteomes" id="UP000076632">
    <property type="component" value="Unassembled WGS sequence"/>
</dbReference>
<feature type="transmembrane region" description="Helical" evidence="1">
    <location>
        <begin position="85"/>
        <end position="106"/>
    </location>
</feature>
<dbReference type="GeneID" id="28894303"/>
<keyword evidence="1" id="KW-0472">Membrane</keyword>
<gene>
    <name evidence="2" type="ORF">L228DRAFT_139820</name>
</gene>
<keyword evidence="3" id="KW-1185">Reference proteome</keyword>
<dbReference type="InParanoid" id="A0A165H3J9"/>
<accession>A0A165H3J9</accession>
<dbReference type="AlphaFoldDB" id="A0A165H3J9"/>
<protein>
    <submittedName>
        <fullName evidence="2">Uncharacterized protein</fullName>
    </submittedName>
</protein>
<feature type="transmembrane region" description="Helical" evidence="1">
    <location>
        <begin position="40"/>
        <end position="73"/>
    </location>
</feature>
<sequence length="159" mass="17971">MGLAWLGLAVLFFFLLLALGSFSASAFAFWQLYSYRWSGFFRYCFCYAFFSHCLFVFPSSRFCGCSCFLLFVFDGCGGDKNCRACPMARCCFLFLLLVLLGCWVLQQVAGLRCSLAAFINTGEKGFIHLRLFVPSHLIQLYDSPLFPPIFLLVCRSVPG</sequence>
<proteinExistence type="predicted"/>
<evidence type="ECO:0000313" key="3">
    <source>
        <dbReference type="Proteomes" id="UP000076632"/>
    </source>
</evidence>